<protein>
    <submittedName>
        <fullName evidence="3">Uncharacterized protein</fullName>
    </submittedName>
</protein>
<dbReference type="SUPFAM" id="SSF48452">
    <property type="entry name" value="TPR-like"/>
    <property type="match status" value="1"/>
</dbReference>
<proteinExistence type="predicted"/>
<dbReference type="Pfam" id="PF13432">
    <property type="entry name" value="TPR_16"/>
    <property type="match status" value="1"/>
</dbReference>
<dbReference type="InterPro" id="IPR011990">
    <property type="entry name" value="TPR-like_helical_dom_sf"/>
</dbReference>
<dbReference type="PANTHER" id="PTHR44858:SF1">
    <property type="entry name" value="UDP-N-ACETYLGLUCOSAMINE--PEPTIDE N-ACETYLGLUCOSAMINYLTRANSFERASE SPINDLY-RELATED"/>
    <property type="match status" value="1"/>
</dbReference>
<evidence type="ECO:0000313" key="3">
    <source>
        <dbReference type="EMBL" id="GAF82036.1"/>
    </source>
</evidence>
<reference evidence="3" key="1">
    <citation type="journal article" date="2014" name="Front. Microbiol.">
        <title>High frequency of phylogenetically diverse reductive dehalogenase-homologous genes in deep subseafloor sedimentary metagenomes.</title>
        <authorList>
            <person name="Kawai M."/>
            <person name="Futagami T."/>
            <person name="Toyoda A."/>
            <person name="Takaki Y."/>
            <person name="Nishi S."/>
            <person name="Hori S."/>
            <person name="Arai W."/>
            <person name="Tsubouchi T."/>
            <person name="Morono Y."/>
            <person name="Uchiyama I."/>
            <person name="Ito T."/>
            <person name="Fujiyama A."/>
            <person name="Inagaki F."/>
            <person name="Takami H."/>
        </authorList>
    </citation>
    <scope>NUCLEOTIDE SEQUENCE</scope>
    <source>
        <strain evidence="3">Expedition CK06-06</strain>
    </source>
</reference>
<evidence type="ECO:0000256" key="1">
    <source>
        <dbReference type="ARBA" id="ARBA00022737"/>
    </source>
</evidence>
<dbReference type="InterPro" id="IPR050498">
    <property type="entry name" value="Ycf3"/>
</dbReference>
<name>X0T3Y1_9ZZZZ</name>
<feature type="non-terminal residue" evidence="3">
    <location>
        <position position="155"/>
    </location>
</feature>
<evidence type="ECO:0000256" key="2">
    <source>
        <dbReference type="ARBA" id="ARBA00022803"/>
    </source>
</evidence>
<dbReference type="PROSITE" id="PS50005">
    <property type="entry name" value="TPR"/>
    <property type="match status" value="1"/>
</dbReference>
<dbReference type="InterPro" id="IPR019734">
    <property type="entry name" value="TPR_rpt"/>
</dbReference>
<dbReference type="SMART" id="SM00028">
    <property type="entry name" value="TPR"/>
    <property type="match status" value="3"/>
</dbReference>
<keyword evidence="1" id="KW-0677">Repeat</keyword>
<comment type="caution">
    <text evidence="3">The sequence shown here is derived from an EMBL/GenBank/DDBJ whole genome shotgun (WGS) entry which is preliminary data.</text>
</comment>
<organism evidence="3">
    <name type="scientific">marine sediment metagenome</name>
    <dbReference type="NCBI Taxonomy" id="412755"/>
    <lineage>
        <taxon>unclassified sequences</taxon>
        <taxon>metagenomes</taxon>
        <taxon>ecological metagenomes</taxon>
    </lineage>
</organism>
<dbReference type="AlphaFoldDB" id="X0T3Y1"/>
<gene>
    <name evidence="3" type="ORF">S01H1_16460</name>
</gene>
<sequence>MGRSSVLTLSVLVVLFAALRARGEIWEDPAYEKLAKAVELFNAKELDAAEKLVGESLALYESNILAHYLLGEIHLEKEQWAAALKDYARTTELYPNFAEGHRKTGVALASMKEYGKGAAAFQKALSLNGDDTEALKGLALCTGELGNTELAIQYY</sequence>
<accession>X0T3Y1</accession>
<dbReference type="Gene3D" id="1.25.40.10">
    <property type="entry name" value="Tetratricopeptide repeat domain"/>
    <property type="match status" value="1"/>
</dbReference>
<dbReference type="EMBL" id="BARS01008662">
    <property type="protein sequence ID" value="GAF82036.1"/>
    <property type="molecule type" value="Genomic_DNA"/>
</dbReference>
<dbReference type="PANTHER" id="PTHR44858">
    <property type="entry name" value="TETRATRICOPEPTIDE REPEAT PROTEIN 6"/>
    <property type="match status" value="1"/>
</dbReference>
<keyword evidence="2" id="KW-0802">TPR repeat</keyword>